<dbReference type="AlphaFoldDB" id="A0AAV6X0N8"/>
<dbReference type="NCBIfam" id="TIGR01640">
    <property type="entry name" value="F_box_assoc_1"/>
    <property type="match status" value="1"/>
</dbReference>
<evidence type="ECO:0000313" key="2">
    <source>
        <dbReference type="EMBL" id="KAG8376311.1"/>
    </source>
</evidence>
<accession>A0AAV6X0N8</accession>
<dbReference type="EMBL" id="WHWC01000009">
    <property type="protein sequence ID" value="KAG8376311.1"/>
    <property type="molecule type" value="Genomic_DNA"/>
</dbReference>
<gene>
    <name evidence="2" type="ORF">BUALT_Bualt09G0050100</name>
</gene>
<protein>
    <recommendedName>
        <fullName evidence="1">F-box protein At3g26010-like beta-propeller domain-containing protein</fullName>
    </recommendedName>
</protein>
<comment type="caution">
    <text evidence="2">The sequence shown here is derived from an EMBL/GenBank/DDBJ whole genome shotgun (WGS) entry which is preliminary data.</text>
</comment>
<organism evidence="2 3">
    <name type="scientific">Buddleja alternifolia</name>
    <dbReference type="NCBI Taxonomy" id="168488"/>
    <lineage>
        <taxon>Eukaryota</taxon>
        <taxon>Viridiplantae</taxon>
        <taxon>Streptophyta</taxon>
        <taxon>Embryophyta</taxon>
        <taxon>Tracheophyta</taxon>
        <taxon>Spermatophyta</taxon>
        <taxon>Magnoliopsida</taxon>
        <taxon>eudicotyledons</taxon>
        <taxon>Gunneridae</taxon>
        <taxon>Pentapetalae</taxon>
        <taxon>asterids</taxon>
        <taxon>lamiids</taxon>
        <taxon>Lamiales</taxon>
        <taxon>Scrophulariaceae</taxon>
        <taxon>Buddlejeae</taxon>
        <taxon>Buddleja</taxon>
    </lineage>
</organism>
<dbReference type="InterPro" id="IPR017451">
    <property type="entry name" value="F-box-assoc_interact_dom"/>
</dbReference>
<reference evidence="2" key="1">
    <citation type="submission" date="2019-10" db="EMBL/GenBank/DDBJ databases">
        <authorList>
            <person name="Zhang R."/>
            <person name="Pan Y."/>
            <person name="Wang J."/>
            <person name="Ma R."/>
            <person name="Yu S."/>
        </authorList>
    </citation>
    <scope>NUCLEOTIDE SEQUENCE</scope>
    <source>
        <strain evidence="2">LA-IB0</strain>
        <tissue evidence="2">Leaf</tissue>
    </source>
</reference>
<sequence length="353" mass="40461">MNLHHLSCWYLGPNLSLGSAGGLLVPSRHPLLLGFFLLPSYGANPTTQPLPRFLSVSSEGTELEEGIWGNLDESLSFLDQPVIVVSSCKGFLLCVTNQEDNMTYIICNPVTTEFCVLPKTHKAHRRVVIAFICKGDDIALNGRNHFEIVRVGIPNPRELFTTLEMETFSSTSGEWMESTLNFDSPISLVTANLPALVIDDVIYWKTWHYSVVAYDHTRASVEVIEFPVNNLQRPVCWSDKLSVSEGKIHYCISNRLTIDVWMIADIQRREWILRHRVSFREMFQMNPDVVCPSPALIFVQRMHTQNSKLLLLFFFDVPYWYNLENKKLSRIYCRTGSSLFKSLPYEWPSDQFA</sequence>
<dbReference type="InterPro" id="IPR056592">
    <property type="entry name" value="Beta-prop_At3g26010-like"/>
</dbReference>
<keyword evidence="3" id="KW-1185">Reference proteome</keyword>
<dbReference type="Proteomes" id="UP000826271">
    <property type="component" value="Unassembled WGS sequence"/>
</dbReference>
<evidence type="ECO:0000313" key="3">
    <source>
        <dbReference type="Proteomes" id="UP000826271"/>
    </source>
</evidence>
<feature type="domain" description="F-box protein At3g26010-like beta-propeller" evidence="1">
    <location>
        <begin position="82"/>
        <end position="292"/>
    </location>
</feature>
<name>A0AAV6X0N8_9LAMI</name>
<evidence type="ECO:0000259" key="1">
    <source>
        <dbReference type="Pfam" id="PF24750"/>
    </source>
</evidence>
<proteinExistence type="predicted"/>
<dbReference type="Pfam" id="PF24750">
    <property type="entry name" value="b-prop_At3g26010-like"/>
    <property type="match status" value="1"/>
</dbReference>
<dbReference type="PANTHER" id="PTHR35546:SF130">
    <property type="entry name" value="EXPRESSED PROTEIN"/>
    <property type="match status" value="1"/>
</dbReference>
<dbReference type="InterPro" id="IPR055290">
    <property type="entry name" value="At3g26010-like"/>
</dbReference>
<dbReference type="PANTHER" id="PTHR35546">
    <property type="entry name" value="F-BOX PROTEIN INTERACTION DOMAIN PROTEIN-RELATED"/>
    <property type="match status" value="1"/>
</dbReference>